<dbReference type="InterPro" id="IPR006311">
    <property type="entry name" value="TAT_signal"/>
</dbReference>
<dbReference type="PANTHER" id="PTHR42928">
    <property type="entry name" value="TRICARBOXYLATE-BINDING PROTEIN"/>
    <property type="match status" value="1"/>
</dbReference>
<dbReference type="PIRSF" id="PIRSF017082">
    <property type="entry name" value="YflP"/>
    <property type="match status" value="1"/>
</dbReference>
<keyword evidence="4" id="KW-1185">Reference proteome</keyword>
<evidence type="ECO:0000313" key="4">
    <source>
        <dbReference type="Proteomes" id="UP000214603"/>
    </source>
</evidence>
<evidence type="ECO:0000256" key="1">
    <source>
        <dbReference type="ARBA" id="ARBA00006987"/>
    </source>
</evidence>
<gene>
    <name evidence="3" type="ORF">CEY11_19230</name>
</gene>
<dbReference type="OrthoDB" id="8858868at2"/>
<sequence>MKIKLSKRRAVVRLATVCAAGLVGAASVPGMAWAAGGSYPDRPIRLIVGYSAGGPTDVLARLLAKEMATNLGTSIVVENKPGANGYIGTEYVQRAAPDGYTILMNTISHNVNPLIKPNLIHYDPIKDFTQIAQVAVLPQLLVVGGHSPYKTLKELLDKAKKNPGQVSFGSAGVGGSAHLAAALLEERSGTKMNHIPFQGNGPALTDVIAGRVDFMFYPMVGLKDFVSSGKLRILAATTAKRLPDYPQVPTMSEMGFPGFEDYAQPIGFVGPAHIPEAITDKLAKAVKTVLDKPEVQERLKGLGAEIKYRDSKDYRQWLGQDRQRWADLIKKAGIRAE</sequence>
<accession>A0A225M4B0</accession>
<dbReference type="Gene3D" id="3.40.190.150">
    <property type="entry name" value="Bordetella uptake gene, domain 1"/>
    <property type="match status" value="1"/>
</dbReference>
<dbReference type="Gene3D" id="3.40.190.10">
    <property type="entry name" value="Periplasmic binding protein-like II"/>
    <property type="match status" value="1"/>
</dbReference>
<comment type="similarity">
    <text evidence="1">Belongs to the UPF0065 (bug) family.</text>
</comment>
<protein>
    <submittedName>
        <fullName evidence="3">ABC transporter substrate-binding protein</fullName>
    </submittedName>
</protein>
<dbReference type="EMBL" id="NJIH01000011">
    <property type="protein sequence ID" value="OWT56165.1"/>
    <property type="molecule type" value="Genomic_DNA"/>
</dbReference>
<feature type="chain" id="PRO_5012646417" evidence="2">
    <location>
        <begin position="35"/>
        <end position="337"/>
    </location>
</feature>
<dbReference type="AlphaFoldDB" id="A0A225M4B0"/>
<reference evidence="4" key="1">
    <citation type="submission" date="2017-06" db="EMBL/GenBank/DDBJ databases">
        <title>Herbaspirillum phytohormonus sp. nov., isolated from the root nodule of Robinia pseudoacacia in lead-zinc mine.</title>
        <authorList>
            <person name="Fan M."/>
            <person name="Lin Y."/>
        </authorList>
    </citation>
    <scope>NUCLEOTIDE SEQUENCE [LARGE SCALE GENOMIC DNA]</scope>
    <source>
        <strain evidence="4">SC-089</strain>
    </source>
</reference>
<dbReference type="SUPFAM" id="SSF53850">
    <property type="entry name" value="Periplasmic binding protein-like II"/>
    <property type="match status" value="1"/>
</dbReference>
<feature type="signal peptide" evidence="2">
    <location>
        <begin position="1"/>
        <end position="34"/>
    </location>
</feature>
<dbReference type="Pfam" id="PF03401">
    <property type="entry name" value="TctC"/>
    <property type="match status" value="1"/>
</dbReference>
<dbReference type="PROSITE" id="PS51318">
    <property type="entry name" value="TAT"/>
    <property type="match status" value="1"/>
</dbReference>
<proteinExistence type="inferred from homology"/>
<dbReference type="PANTHER" id="PTHR42928:SF5">
    <property type="entry name" value="BLR1237 PROTEIN"/>
    <property type="match status" value="1"/>
</dbReference>
<evidence type="ECO:0000256" key="2">
    <source>
        <dbReference type="SAM" id="SignalP"/>
    </source>
</evidence>
<name>A0A225M4B0_9BURK</name>
<keyword evidence="2" id="KW-0732">Signal</keyword>
<dbReference type="Proteomes" id="UP000214603">
    <property type="component" value="Unassembled WGS sequence"/>
</dbReference>
<organism evidence="3 4">
    <name type="scientific">Candidimonas nitroreducens</name>
    <dbReference type="NCBI Taxonomy" id="683354"/>
    <lineage>
        <taxon>Bacteria</taxon>
        <taxon>Pseudomonadati</taxon>
        <taxon>Pseudomonadota</taxon>
        <taxon>Betaproteobacteria</taxon>
        <taxon>Burkholderiales</taxon>
        <taxon>Alcaligenaceae</taxon>
        <taxon>Candidimonas</taxon>
    </lineage>
</organism>
<dbReference type="InterPro" id="IPR042100">
    <property type="entry name" value="Bug_dom1"/>
</dbReference>
<evidence type="ECO:0000313" key="3">
    <source>
        <dbReference type="EMBL" id="OWT56165.1"/>
    </source>
</evidence>
<dbReference type="RefSeq" id="WP_088605043.1">
    <property type="nucleotide sequence ID" value="NZ_NJIH01000011.1"/>
</dbReference>
<dbReference type="CDD" id="cd07012">
    <property type="entry name" value="PBP2_Bug_TTT"/>
    <property type="match status" value="1"/>
</dbReference>
<comment type="caution">
    <text evidence="3">The sequence shown here is derived from an EMBL/GenBank/DDBJ whole genome shotgun (WGS) entry which is preliminary data.</text>
</comment>
<dbReference type="InterPro" id="IPR005064">
    <property type="entry name" value="BUG"/>
</dbReference>